<dbReference type="PANTHER" id="PTHR37823:SF1">
    <property type="entry name" value="CYTOCHROME C-553-LIKE"/>
    <property type="match status" value="1"/>
</dbReference>
<dbReference type="GO" id="GO:0020037">
    <property type="term" value="F:heme binding"/>
    <property type="evidence" value="ECO:0007669"/>
    <property type="project" value="InterPro"/>
</dbReference>
<organism evidence="10 11">
    <name type="scientific">Thermoflavifilum thermophilum</name>
    <dbReference type="NCBI Taxonomy" id="1393122"/>
    <lineage>
        <taxon>Bacteria</taxon>
        <taxon>Pseudomonadati</taxon>
        <taxon>Bacteroidota</taxon>
        <taxon>Chitinophagia</taxon>
        <taxon>Chitinophagales</taxon>
        <taxon>Chitinophagaceae</taxon>
        <taxon>Thermoflavifilum</taxon>
    </lineage>
</organism>
<dbReference type="AlphaFoldDB" id="A0A1I7NE81"/>
<keyword evidence="8" id="KW-0732">Signal</keyword>
<dbReference type="Pfam" id="PF00034">
    <property type="entry name" value="Cytochrom_C"/>
    <property type="match status" value="1"/>
</dbReference>
<feature type="chain" id="PRO_5011516689" evidence="8">
    <location>
        <begin position="30"/>
        <end position="152"/>
    </location>
</feature>
<dbReference type="InterPro" id="IPR036909">
    <property type="entry name" value="Cyt_c-like_dom_sf"/>
</dbReference>
<proteinExistence type="predicted"/>
<dbReference type="InterPro" id="IPR009056">
    <property type="entry name" value="Cyt_c-like_dom"/>
</dbReference>
<dbReference type="EMBL" id="FPCJ01000001">
    <property type="protein sequence ID" value="SFV32883.1"/>
    <property type="molecule type" value="Genomic_DNA"/>
</dbReference>
<keyword evidence="3 6" id="KW-0479">Metal-binding</keyword>
<dbReference type="Gene3D" id="1.10.760.10">
    <property type="entry name" value="Cytochrome c-like domain"/>
    <property type="match status" value="1"/>
</dbReference>
<accession>A0A1I7NE81</accession>
<evidence type="ECO:0000256" key="6">
    <source>
        <dbReference type="PROSITE-ProRule" id="PRU00433"/>
    </source>
</evidence>
<evidence type="ECO:0000256" key="1">
    <source>
        <dbReference type="ARBA" id="ARBA00022448"/>
    </source>
</evidence>
<evidence type="ECO:0000256" key="8">
    <source>
        <dbReference type="SAM" id="SignalP"/>
    </source>
</evidence>
<feature type="domain" description="Cytochrome c" evidence="9">
    <location>
        <begin position="57"/>
        <end position="149"/>
    </location>
</feature>
<protein>
    <submittedName>
        <fullName evidence="10">Cytochrome c</fullName>
    </submittedName>
</protein>
<evidence type="ECO:0000256" key="2">
    <source>
        <dbReference type="ARBA" id="ARBA00022617"/>
    </source>
</evidence>
<dbReference type="SUPFAM" id="SSF46626">
    <property type="entry name" value="Cytochrome c"/>
    <property type="match status" value="1"/>
</dbReference>
<keyword evidence="11" id="KW-1185">Reference proteome</keyword>
<keyword evidence="2 6" id="KW-0349">Heme</keyword>
<dbReference type="STRING" id="1393122.SAMN05660895_1487"/>
<dbReference type="GO" id="GO:0009055">
    <property type="term" value="F:electron transfer activity"/>
    <property type="evidence" value="ECO:0007669"/>
    <property type="project" value="InterPro"/>
</dbReference>
<keyword evidence="4" id="KW-0249">Electron transport</keyword>
<sequence length="152" mass="15959">MKKILWTGATAVVLGLLAACGGNSSNQSAATSGPVSNASSATTATAPSASTASSASSAVEKGQELFQANCSACHRIHEKLIGPPLAGVTKIRSKQWLYNWIRNSQAVINSGDTAAINLYKEYNQVQMTPFPQLSNEDIDNILAYIDAQSGQQ</sequence>
<evidence type="ECO:0000256" key="3">
    <source>
        <dbReference type="ARBA" id="ARBA00022723"/>
    </source>
</evidence>
<dbReference type="PANTHER" id="PTHR37823">
    <property type="entry name" value="CYTOCHROME C-553-LIKE"/>
    <property type="match status" value="1"/>
</dbReference>
<dbReference type="Proteomes" id="UP000199537">
    <property type="component" value="Unassembled WGS sequence"/>
</dbReference>
<feature type="compositionally biased region" description="Polar residues" evidence="7">
    <location>
        <begin position="28"/>
        <end position="37"/>
    </location>
</feature>
<evidence type="ECO:0000313" key="10">
    <source>
        <dbReference type="EMBL" id="SFV32883.1"/>
    </source>
</evidence>
<reference evidence="11" key="1">
    <citation type="submission" date="2016-10" db="EMBL/GenBank/DDBJ databases">
        <authorList>
            <person name="Varghese N."/>
            <person name="Submissions S."/>
        </authorList>
    </citation>
    <scope>NUCLEOTIDE SEQUENCE [LARGE SCALE GENOMIC DNA]</scope>
    <source>
        <strain evidence="11">DSM 14807</strain>
    </source>
</reference>
<feature type="region of interest" description="Disordered" evidence="7">
    <location>
        <begin position="28"/>
        <end position="51"/>
    </location>
</feature>
<evidence type="ECO:0000256" key="4">
    <source>
        <dbReference type="ARBA" id="ARBA00022982"/>
    </source>
</evidence>
<name>A0A1I7NE81_9BACT</name>
<dbReference type="PROSITE" id="PS51007">
    <property type="entry name" value="CYTC"/>
    <property type="match status" value="1"/>
</dbReference>
<evidence type="ECO:0000256" key="5">
    <source>
        <dbReference type="ARBA" id="ARBA00023004"/>
    </source>
</evidence>
<evidence type="ECO:0000313" key="11">
    <source>
        <dbReference type="Proteomes" id="UP000199537"/>
    </source>
</evidence>
<dbReference type="InterPro" id="IPR051811">
    <property type="entry name" value="Cytochrome_c550/c551-like"/>
</dbReference>
<evidence type="ECO:0000259" key="9">
    <source>
        <dbReference type="PROSITE" id="PS51007"/>
    </source>
</evidence>
<keyword evidence="5 6" id="KW-0408">Iron</keyword>
<evidence type="ECO:0000256" key="7">
    <source>
        <dbReference type="SAM" id="MobiDB-lite"/>
    </source>
</evidence>
<feature type="signal peptide" evidence="8">
    <location>
        <begin position="1"/>
        <end position="29"/>
    </location>
</feature>
<dbReference type="PROSITE" id="PS51257">
    <property type="entry name" value="PROKAR_LIPOPROTEIN"/>
    <property type="match status" value="1"/>
</dbReference>
<dbReference type="GO" id="GO:0046872">
    <property type="term" value="F:metal ion binding"/>
    <property type="evidence" value="ECO:0007669"/>
    <property type="project" value="UniProtKB-KW"/>
</dbReference>
<keyword evidence="1" id="KW-0813">Transport</keyword>
<feature type="compositionally biased region" description="Low complexity" evidence="7">
    <location>
        <begin position="38"/>
        <end position="51"/>
    </location>
</feature>
<gene>
    <name evidence="10" type="ORF">SAMN05660895_1487</name>
</gene>
<dbReference type="OrthoDB" id="9814063at2"/>
<dbReference type="RefSeq" id="WP_092459436.1">
    <property type="nucleotide sequence ID" value="NZ_FPCJ01000001.1"/>
</dbReference>